<comment type="caution">
    <text evidence="1">The sequence shown here is derived from an EMBL/GenBank/DDBJ whole genome shotgun (WGS) entry which is preliminary data.</text>
</comment>
<dbReference type="AlphaFoldDB" id="A0A0F3GJU9"/>
<dbReference type="EMBL" id="LACI01002426">
    <property type="protein sequence ID" value="KJU82102.1"/>
    <property type="molecule type" value="Genomic_DNA"/>
</dbReference>
<proteinExistence type="predicted"/>
<evidence type="ECO:0000313" key="2">
    <source>
        <dbReference type="Proteomes" id="UP000033423"/>
    </source>
</evidence>
<sequence length="71" mass="7851">MTRSYAVLAWMLGREPEPVVATPEGVAPRLNSRWGQSVSTKRYDCGGGRCWAGWCHPRGLPRNLNVCSTCT</sequence>
<organism evidence="1 2">
    <name type="scientific">Candidatus Magnetobacterium bavaricum</name>
    <dbReference type="NCBI Taxonomy" id="29290"/>
    <lineage>
        <taxon>Bacteria</taxon>
        <taxon>Pseudomonadati</taxon>
        <taxon>Nitrospirota</taxon>
        <taxon>Thermodesulfovibrionia</taxon>
        <taxon>Thermodesulfovibrionales</taxon>
        <taxon>Candidatus Magnetobacteriaceae</taxon>
        <taxon>Candidatus Magnetobacterium</taxon>
    </lineage>
</organism>
<gene>
    <name evidence="1" type="ORF">MBAV_005705</name>
</gene>
<accession>A0A0F3GJU9</accession>
<reference evidence="1 2" key="1">
    <citation type="submission" date="2015-02" db="EMBL/GenBank/DDBJ databases">
        <title>Single-cell genomics of uncultivated deep-branching MTB reveals a conserved set of magnetosome genes.</title>
        <authorList>
            <person name="Kolinko S."/>
            <person name="Richter M."/>
            <person name="Glockner F.O."/>
            <person name="Brachmann A."/>
            <person name="Schuler D."/>
        </authorList>
    </citation>
    <scope>NUCLEOTIDE SEQUENCE [LARGE SCALE GENOMIC DNA]</scope>
    <source>
        <strain evidence="1">TM-1</strain>
    </source>
</reference>
<name>A0A0F3GJU9_9BACT</name>
<dbReference type="Proteomes" id="UP000033423">
    <property type="component" value="Unassembled WGS sequence"/>
</dbReference>
<protein>
    <submittedName>
        <fullName evidence="1">Uncharacterized protein</fullName>
    </submittedName>
</protein>
<keyword evidence="2" id="KW-1185">Reference proteome</keyword>
<evidence type="ECO:0000313" key="1">
    <source>
        <dbReference type="EMBL" id="KJU82102.1"/>
    </source>
</evidence>